<evidence type="ECO:0000256" key="4">
    <source>
        <dbReference type="ARBA" id="ARBA00023295"/>
    </source>
</evidence>
<dbReference type="Pfam" id="PF00041">
    <property type="entry name" value="fn3"/>
    <property type="match status" value="2"/>
</dbReference>
<dbReference type="InterPro" id="IPR013320">
    <property type="entry name" value="ConA-like_dom_sf"/>
</dbReference>
<feature type="region of interest" description="Disordered" evidence="6">
    <location>
        <begin position="736"/>
        <end position="758"/>
    </location>
</feature>
<organism evidence="10 11">
    <name type="scientific">Aquimarina atlantica</name>
    <dbReference type="NCBI Taxonomy" id="1317122"/>
    <lineage>
        <taxon>Bacteria</taxon>
        <taxon>Pseudomonadati</taxon>
        <taxon>Bacteroidota</taxon>
        <taxon>Flavobacteriia</taxon>
        <taxon>Flavobacteriales</taxon>
        <taxon>Flavobacteriaceae</taxon>
        <taxon>Aquimarina</taxon>
    </lineage>
</organism>
<dbReference type="SUPFAM" id="SSF55486">
    <property type="entry name" value="Metalloproteases ('zincins'), catalytic domain"/>
    <property type="match status" value="1"/>
</dbReference>
<dbReference type="Proteomes" id="UP000023541">
    <property type="component" value="Unassembled WGS sequence"/>
</dbReference>
<dbReference type="CDD" id="cd00063">
    <property type="entry name" value="FN3"/>
    <property type="match status" value="2"/>
</dbReference>
<dbReference type="OrthoDB" id="9792152at2"/>
<evidence type="ECO:0000256" key="3">
    <source>
        <dbReference type="ARBA" id="ARBA00023277"/>
    </source>
</evidence>
<name>A0A023BUY8_9FLAO</name>
<dbReference type="PROSITE" id="PS50060">
    <property type="entry name" value="MAM_2"/>
    <property type="match status" value="1"/>
</dbReference>
<feature type="domain" description="Fibronectin type-III" evidence="9">
    <location>
        <begin position="662"/>
        <end position="750"/>
    </location>
</feature>
<gene>
    <name evidence="10" type="ORF">ATO12_17975</name>
</gene>
<dbReference type="PROSITE" id="PS50853">
    <property type="entry name" value="FN3"/>
    <property type="match status" value="2"/>
</dbReference>
<feature type="compositionally biased region" description="Polar residues" evidence="6">
    <location>
        <begin position="736"/>
        <end position="756"/>
    </location>
</feature>
<dbReference type="RefSeq" id="WP_051575826.1">
    <property type="nucleotide sequence ID" value="NZ_AQRA01000005.1"/>
</dbReference>
<dbReference type="SUPFAM" id="SSF49265">
    <property type="entry name" value="Fibronectin type III"/>
    <property type="match status" value="1"/>
</dbReference>
<dbReference type="InterPro" id="IPR003961">
    <property type="entry name" value="FN3_dom"/>
</dbReference>
<dbReference type="InterPro" id="IPR000998">
    <property type="entry name" value="MAM_dom"/>
</dbReference>
<dbReference type="PANTHER" id="PTHR23282:SF142">
    <property type="entry name" value="MAM DOMAIN-CONTAINING PROTEIN"/>
    <property type="match status" value="1"/>
</dbReference>
<evidence type="ECO:0000259" key="9">
    <source>
        <dbReference type="PROSITE" id="PS50853"/>
    </source>
</evidence>
<sequence length="1218" mass="128580">MKTSIFNKILVLSFLFASISVNAQLWSPVSPAKAQAKSKELRKTTPTQYQLFNLNTTALKSILQRTPSRVQQKSSGVVIQLPTAKGVLQKFRILEASVLEEGLAKRFPSIQSFVGYGIDDPTSIARFSFSKVGLHAMITSGNHSTIYIDPYTKDKTSYICYAKADLPADPNSFECLVEENVKSNFSNQQFNALRNANDGKLRTFRLAIACTGEYSQFHINNQGVSSGASDQVKKEAVLSAVNTTMTRVNGIFERDLALTMVLVNNNTDIIFLDANTDNLSNSNANALINESQTVCDNVIGFNNYDIGHAFSTGGGGLAQLRSPCTNSKARGITGSGRPIGDAYDVDYVAHEMGHQFGGNHTQNNSCQRSNASVEPGSASTIMGYAGICSPNVQNNSDAYFHAISIQEMWQNISQGNSTCGAQSNTGNAAPTANAGQDYTIPASTPFVLKGNGSDANSGNNLTYCWEQMDAQPATMPPVATSTNGPAFRSLTPTASPDRYMPALPTVISGQTSSTWEVVPSVSRTMNFRLTVRDNASGGASTASDDTKITVAGAAGPFVVNAPNTNVNWASGSTQTVTWDVAGTTGNGINAANVDILLSTDGGNTYTTTIASAVPNDGSHSITVPNAVGTQNRIMVRGSGHIFYDISNANFEISGGSGGDTQAPTTPDGLAASNITQTTVDLNWNAATDNVGVTGYDIYQGNSVITTVTSTSYQVTGLSANTSYSFRVKAKDAAGNESNFSNTANATTLSQPDTQAPTAPANLAASNITKTTVDLSWDASTDNVGVSGYDVYRGTTVISTVTTTSYQATGLSPDTAYSFSVKAKDASGNESNASNTVNITTLPDTGGSSCTAEISSFPYTEGFENTLGAWKQATGDDFDWAVDANGTPSRNTGPSSASQGTYYVYMESSTPNYPTKRAILNSPCFDLTGQTKANFSFKYHMYGASTMGSLALEASNDNGATWTSVWSKSGNQGNSWQSATVDLSTYLGGTVQLRFNGVTGNTWQGDMAIDDVSLSEGGSQTTCTDVVLTLNFDNYPEETSWQITDSNSQVVASGGTYGSQPDGSTLTITECLEPGTYTFTLNDSYGDGICCAYGNGSYTLTSEGTTIASGGSFGSSEATTFTIGSPSARSLVTVDGTTTTKQVEISAFPNPVGKDRLLHVIVSKKDTSYEIVSILGKIVMKGKLVQKTINTSALPSGLYILKLNPGGKGKYKSFQFVQE</sequence>
<evidence type="ECO:0000313" key="10">
    <source>
        <dbReference type="EMBL" id="EZH73821.1"/>
    </source>
</evidence>
<feature type="chain" id="PRO_5001511915" evidence="7">
    <location>
        <begin position="24"/>
        <end position="1218"/>
    </location>
</feature>
<feature type="signal peptide" evidence="7">
    <location>
        <begin position="1"/>
        <end position="23"/>
    </location>
</feature>
<dbReference type="GO" id="GO:0004553">
    <property type="term" value="F:hydrolase activity, hydrolyzing O-glycosyl compounds"/>
    <property type="evidence" value="ECO:0007669"/>
    <property type="project" value="UniProtKB-ARBA"/>
</dbReference>
<keyword evidence="5" id="KW-0624">Polysaccharide degradation</keyword>
<dbReference type="STRING" id="1317122.ATO12_17975"/>
<keyword evidence="1 7" id="KW-0732">Signal</keyword>
<dbReference type="AlphaFoldDB" id="A0A023BUY8"/>
<dbReference type="eggNOG" id="COG1470">
    <property type="taxonomic scope" value="Bacteria"/>
</dbReference>
<dbReference type="GO" id="GO:0008237">
    <property type="term" value="F:metallopeptidase activity"/>
    <property type="evidence" value="ECO:0007669"/>
    <property type="project" value="InterPro"/>
</dbReference>
<keyword evidence="2" id="KW-0378">Hydrolase</keyword>
<dbReference type="InterPro" id="IPR026444">
    <property type="entry name" value="Secre_tail"/>
</dbReference>
<dbReference type="Gene3D" id="2.60.120.200">
    <property type="match status" value="1"/>
</dbReference>
<dbReference type="SMART" id="SM00060">
    <property type="entry name" value="FN3"/>
    <property type="match status" value="2"/>
</dbReference>
<dbReference type="Gene3D" id="2.60.40.10">
    <property type="entry name" value="Immunoglobulins"/>
    <property type="match status" value="3"/>
</dbReference>
<evidence type="ECO:0000259" key="8">
    <source>
        <dbReference type="PROSITE" id="PS50060"/>
    </source>
</evidence>
<evidence type="ECO:0000256" key="2">
    <source>
        <dbReference type="ARBA" id="ARBA00022801"/>
    </source>
</evidence>
<dbReference type="InterPro" id="IPR036116">
    <property type="entry name" value="FN3_sf"/>
</dbReference>
<feature type="domain" description="Fibronectin type-III" evidence="9">
    <location>
        <begin position="758"/>
        <end position="843"/>
    </location>
</feature>
<evidence type="ECO:0000256" key="6">
    <source>
        <dbReference type="SAM" id="MobiDB-lite"/>
    </source>
</evidence>
<evidence type="ECO:0000256" key="5">
    <source>
        <dbReference type="ARBA" id="ARBA00023326"/>
    </source>
</evidence>
<dbReference type="SUPFAM" id="SSF49899">
    <property type="entry name" value="Concanavalin A-like lectins/glucanases"/>
    <property type="match status" value="1"/>
</dbReference>
<dbReference type="Pfam" id="PF13583">
    <property type="entry name" value="Reprolysin_4"/>
    <property type="match status" value="1"/>
</dbReference>
<dbReference type="eggNOG" id="COG3342">
    <property type="taxonomic scope" value="Bacteria"/>
</dbReference>
<evidence type="ECO:0000313" key="11">
    <source>
        <dbReference type="Proteomes" id="UP000023541"/>
    </source>
</evidence>
<dbReference type="FunFam" id="2.60.40.10:FF:001114">
    <property type="entry name" value="Chitinase A1"/>
    <property type="match status" value="2"/>
</dbReference>
<protein>
    <submittedName>
        <fullName evidence="10">Uncharacterized protein</fullName>
    </submittedName>
</protein>
<evidence type="ECO:0000256" key="7">
    <source>
        <dbReference type="SAM" id="SignalP"/>
    </source>
</evidence>
<dbReference type="Gene3D" id="3.40.390.10">
    <property type="entry name" value="Collagenase (Catalytic Domain)"/>
    <property type="match status" value="1"/>
</dbReference>
<keyword evidence="4" id="KW-0326">Glycosidase</keyword>
<dbReference type="Pfam" id="PF00629">
    <property type="entry name" value="MAM"/>
    <property type="match status" value="1"/>
</dbReference>
<dbReference type="InterPro" id="IPR051560">
    <property type="entry name" value="MAM_domain-containing"/>
</dbReference>
<evidence type="ECO:0000256" key="1">
    <source>
        <dbReference type="ARBA" id="ARBA00022729"/>
    </source>
</evidence>
<dbReference type="GO" id="GO:0016020">
    <property type="term" value="C:membrane"/>
    <property type="evidence" value="ECO:0007669"/>
    <property type="project" value="InterPro"/>
</dbReference>
<dbReference type="Pfam" id="PF18962">
    <property type="entry name" value="Por_Secre_tail"/>
    <property type="match status" value="1"/>
</dbReference>
<proteinExistence type="predicted"/>
<comment type="caution">
    <text evidence="10">The sequence shown here is derived from an EMBL/GenBank/DDBJ whole genome shotgun (WGS) entry which is preliminary data.</text>
</comment>
<keyword evidence="11" id="KW-1185">Reference proteome</keyword>
<dbReference type="InterPro" id="IPR013783">
    <property type="entry name" value="Ig-like_fold"/>
</dbReference>
<dbReference type="SMART" id="SM00137">
    <property type="entry name" value="MAM"/>
    <property type="match status" value="1"/>
</dbReference>
<dbReference type="GO" id="GO:0000272">
    <property type="term" value="P:polysaccharide catabolic process"/>
    <property type="evidence" value="ECO:0007669"/>
    <property type="project" value="UniProtKB-KW"/>
</dbReference>
<dbReference type="NCBIfam" id="TIGR04183">
    <property type="entry name" value="Por_Secre_tail"/>
    <property type="match status" value="1"/>
</dbReference>
<dbReference type="CDD" id="cd06263">
    <property type="entry name" value="MAM"/>
    <property type="match status" value="1"/>
</dbReference>
<dbReference type="PANTHER" id="PTHR23282">
    <property type="entry name" value="APICAL ENDOSOMAL GLYCOPROTEIN PRECURSOR"/>
    <property type="match status" value="1"/>
</dbReference>
<reference evidence="10 11" key="1">
    <citation type="submission" date="2014-04" db="EMBL/GenBank/DDBJ databases">
        <title>Aquimarina sp. 22II-S11-z7 Genome Sequencing.</title>
        <authorList>
            <person name="Lai Q."/>
        </authorList>
    </citation>
    <scope>NUCLEOTIDE SEQUENCE [LARGE SCALE GENOMIC DNA]</scope>
    <source>
        <strain evidence="10 11">22II-S11-z7</strain>
    </source>
</reference>
<dbReference type="EMBL" id="AQRA01000005">
    <property type="protein sequence ID" value="EZH73821.1"/>
    <property type="molecule type" value="Genomic_DNA"/>
</dbReference>
<dbReference type="InterPro" id="IPR024079">
    <property type="entry name" value="MetalloPept_cat_dom_sf"/>
</dbReference>
<keyword evidence="3" id="KW-0119">Carbohydrate metabolism</keyword>
<feature type="domain" description="MAM" evidence="8">
    <location>
        <begin position="847"/>
        <end position="1024"/>
    </location>
</feature>
<accession>A0A023BUY8</accession>